<dbReference type="EMBL" id="JACGXS010000005">
    <property type="protein sequence ID" value="MBA8682415.1"/>
    <property type="molecule type" value="Genomic_DNA"/>
</dbReference>
<keyword evidence="2" id="KW-1185">Reference proteome</keyword>
<proteinExistence type="predicted"/>
<comment type="caution">
    <text evidence="1">The sequence shown here is derived from an EMBL/GenBank/DDBJ whole genome shotgun (WGS) entry which is preliminary data.</text>
</comment>
<protein>
    <submittedName>
        <fullName evidence="1">Uncharacterized protein</fullName>
    </submittedName>
</protein>
<dbReference type="RefSeq" id="WP_182339556.1">
    <property type="nucleotide sequence ID" value="NZ_JACGXS010000005.1"/>
</dbReference>
<organism evidence="1 2">
    <name type="scientific">Stenotrophomonas tumulicola</name>
    <dbReference type="NCBI Taxonomy" id="1685415"/>
    <lineage>
        <taxon>Bacteria</taxon>
        <taxon>Pseudomonadati</taxon>
        <taxon>Pseudomonadota</taxon>
        <taxon>Gammaproteobacteria</taxon>
        <taxon>Lysobacterales</taxon>
        <taxon>Lysobacteraceae</taxon>
        <taxon>Stenotrophomonas</taxon>
    </lineage>
</organism>
<reference evidence="1 2" key="1">
    <citation type="submission" date="2020-08" db="EMBL/GenBank/DDBJ databases">
        <title>Stenotrophomonas tumulicola JCM 30961.</title>
        <authorList>
            <person name="Deng Y."/>
        </authorList>
    </citation>
    <scope>NUCLEOTIDE SEQUENCE [LARGE SCALE GENOMIC DNA]</scope>
    <source>
        <strain evidence="1 2">JCM 30961</strain>
    </source>
</reference>
<evidence type="ECO:0000313" key="1">
    <source>
        <dbReference type="EMBL" id="MBA8682415.1"/>
    </source>
</evidence>
<accession>A0A7W3IHW1</accession>
<name>A0A7W3IHW1_9GAMM</name>
<dbReference type="Proteomes" id="UP000547058">
    <property type="component" value="Unassembled WGS sequence"/>
</dbReference>
<sequence length="60" mass="7293">MDWYDRAKKVRSLMELDKGDLQVPHALWHYLDDADIRIKDQRYAEAQILQIKELLHTWVN</sequence>
<gene>
    <name evidence="1" type="ORF">H4O11_11425</name>
</gene>
<dbReference type="AlphaFoldDB" id="A0A7W3IHW1"/>
<evidence type="ECO:0000313" key="2">
    <source>
        <dbReference type="Proteomes" id="UP000547058"/>
    </source>
</evidence>